<dbReference type="Proteomes" id="UP001243364">
    <property type="component" value="Unassembled WGS sequence"/>
</dbReference>
<proteinExistence type="predicted"/>
<name>A0ABU0QFF1_STRAH</name>
<protein>
    <submittedName>
        <fullName evidence="1">Uncharacterized protein</fullName>
    </submittedName>
</protein>
<organism evidence="1 2">
    <name type="scientific">Streptomyces achromogenes</name>
    <dbReference type="NCBI Taxonomy" id="67255"/>
    <lineage>
        <taxon>Bacteria</taxon>
        <taxon>Bacillati</taxon>
        <taxon>Actinomycetota</taxon>
        <taxon>Actinomycetes</taxon>
        <taxon>Kitasatosporales</taxon>
        <taxon>Streptomycetaceae</taxon>
        <taxon>Streptomyces</taxon>
    </lineage>
</organism>
<keyword evidence="2" id="KW-1185">Reference proteome</keyword>
<gene>
    <name evidence="1" type="ORF">QFZ56_007879</name>
</gene>
<reference evidence="1 2" key="1">
    <citation type="submission" date="2023-07" db="EMBL/GenBank/DDBJ databases">
        <title>Comparative genomics of wheat-associated soil bacteria to identify genetic determinants of phenazine resistance.</title>
        <authorList>
            <person name="Mouncey N."/>
        </authorList>
    </citation>
    <scope>NUCLEOTIDE SEQUENCE [LARGE SCALE GENOMIC DNA]</scope>
    <source>
        <strain evidence="1 2">W4I19-2</strain>
    </source>
</reference>
<sequence length="66" mass="6649">MIVGGQLVDEPSATSPGTFVSVDNGVPLSATNPAGSGDWTGWSITRSLIDGLPALFARNAATGALY</sequence>
<evidence type="ECO:0000313" key="1">
    <source>
        <dbReference type="EMBL" id="MDQ0688916.1"/>
    </source>
</evidence>
<evidence type="ECO:0000313" key="2">
    <source>
        <dbReference type="Proteomes" id="UP001243364"/>
    </source>
</evidence>
<accession>A0ABU0QFF1</accession>
<comment type="caution">
    <text evidence="1">The sequence shown here is derived from an EMBL/GenBank/DDBJ whole genome shotgun (WGS) entry which is preliminary data.</text>
</comment>
<dbReference type="EMBL" id="JAUSYA010000001">
    <property type="protein sequence ID" value="MDQ0688916.1"/>
    <property type="molecule type" value="Genomic_DNA"/>
</dbReference>